<dbReference type="Proteomes" id="UP001597101">
    <property type="component" value="Unassembled WGS sequence"/>
</dbReference>
<name>A0ABW3FE96_9HYPH</name>
<evidence type="ECO:0000313" key="1">
    <source>
        <dbReference type="EMBL" id="MFD0915768.1"/>
    </source>
</evidence>
<dbReference type="EMBL" id="JBHTJV010000003">
    <property type="protein sequence ID" value="MFD0915768.1"/>
    <property type="molecule type" value="Genomic_DNA"/>
</dbReference>
<dbReference type="RefSeq" id="WP_377211615.1">
    <property type="nucleotide sequence ID" value="NZ_JBHTJV010000003.1"/>
</dbReference>
<sequence>MTDNTKIKPRKRNHINKWLVATLVVICALQVATAFVVTRHVVTLPSEASPHYNKCEPGHALRPKFPRAFPDACATAPINHKSRA</sequence>
<accession>A0ABW3FE96</accession>
<evidence type="ECO:0000313" key="2">
    <source>
        <dbReference type="Proteomes" id="UP001597101"/>
    </source>
</evidence>
<organism evidence="1 2">
    <name type="scientific">Pseudahrensia aquimaris</name>
    <dbReference type="NCBI Taxonomy" id="744461"/>
    <lineage>
        <taxon>Bacteria</taxon>
        <taxon>Pseudomonadati</taxon>
        <taxon>Pseudomonadota</taxon>
        <taxon>Alphaproteobacteria</taxon>
        <taxon>Hyphomicrobiales</taxon>
        <taxon>Ahrensiaceae</taxon>
        <taxon>Pseudahrensia</taxon>
    </lineage>
</organism>
<reference evidence="2" key="1">
    <citation type="journal article" date="2019" name="Int. J. Syst. Evol. Microbiol.">
        <title>The Global Catalogue of Microorganisms (GCM) 10K type strain sequencing project: providing services to taxonomists for standard genome sequencing and annotation.</title>
        <authorList>
            <consortium name="The Broad Institute Genomics Platform"/>
            <consortium name="The Broad Institute Genome Sequencing Center for Infectious Disease"/>
            <person name="Wu L."/>
            <person name="Ma J."/>
        </authorList>
    </citation>
    <scope>NUCLEOTIDE SEQUENCE [LARGE SCALE GENOMIC DNA]</scope>
    <source>
        <strain evidence="2">CCUG 60023</strain>
    </source>
</reference>
<protein>
    <submittedName>
        <fullName evidence="1">Uncharacterized protein</fullName>
    </submittedName>
</protein>
<comment type="caution">
    <text evidence="1">The sequence shown here is derived from an EMBL/GenBank/DDBJ whole genome shotgun (WGS) entry which is preliminary data.</text>
</comment>
<proteinExistence type="predicted"/>
<gene>
    <name evidence="1" type="ORF">ACFQ14_05050</name>
</gene>
<keyword evidence="2" id="KW-1185">Reference proteome</keyword>